<dbReference type="InterPro" id="IPR035968">
    <property type="entry name" value="ATP_synth_F1_ATPase_gsu"/>
</dbReference>
<accession>A0A9Q3HLN2</accession>
<evidence type="ECO:0000256" key="9">
    <source>
        <dbReference type="ARBA" id="ARBA00023136"/>
    </source>
</evidence>
<comment type="subcellular location">
    <subcellularLocation>
        <location evidence="1">Mitochondrion inner membrane</location>
        <topology evidence="1">Peripheral membrane protein</topology>
    </subcellularLocation>
</comment>
<comment type="similarity">
    <text evidence="2">Belongs to the ATPase gamma chain family.</text>
</comment>
<evidence type="ECO:0000256" key="6">
    <source>
        <dbReference type="ARBA" id="ARBA00022792"/>
    </source>
</evidence>
<evidence type="ECO:0000313" key="14">
    <source>
        <dbReference type="Proteomes" id="UP000765509"/>
    </source>
</evidence>
<dbReference type="FunFam" id="3.40.1380.10:FF:000003">
    <property type="entry name" value="ATP synthase subunit gamma"/>
    <property type="match status" value="1"/>
</dbReference>
<dbReference type="AlphaFoldDB" id="A0A9Q3HLN2"/>
<dbReference type="NCBIfam" id="TIGR01146">
    <property type="entry name" value="ATPsyn_F1gamma"/>
    <property type="match status" value="1"/>
</dbReference>
<gene>
    <name evidence="13" type="ORF">O181_048452</name>
</gene>
<dbReference type="OrthoDB" id="239812at2759"/>
<dbReference type="Gene3D" id="3.40.1380.10">
    <property type="match status" value="1"/>
</dbReference>
<dbReference type="GO" id="GO:0005743">
    <property type="term" value="C:mitochondrial inner membrane"/>
    <property type="evidence" value="ECO:0007669"/>
    <property type="project" value="UniProtKB-SubCell"/>
</dbReference>
<keyword evidence="11" id="KW-0066">ATP synthesis</keyword>
<keyword evidence="14" id="KW-1185">Reference proteome</keyword>
<evidence type="ECO:0000256" key="2">
    <source>
        <dbReference type="ARBA" id="ARBA00007681"/>
    </source>
</evidence>
<keyword evidence="5" id="KW-0375">Hydrogen ion transport</keyword>
<evidence type="ECO:0000256" key="4">
    <source>
        <dbReference type="ARBA" id="ARBA00022448"/>
    </source>
</evidence>
<dbReference type="PANTHER" id="PTHR11693:SF22">
    <property type="entry name" value="ATP SYNTHASE SUBUNIT GAMMA, MITOCHONDRIAL"/>
    <property type="match status" value="1"/>
</dbReference>
<dbReference type="CDD" id="cd12151">
    <property type="entry name" value="F1-ATPase_gamma"/>
    <property type="match status" value="1"/>
</dbReference>
<keyword evidence="10" id="KW-0139">CF(1)</keyword>
<keyword evidence="6" id="KW-0999">Mitochondrion inner membrane</keyword>
<keyword evidence="8" id="KW-0496">Mitochondrion</keyword>
<dbReference type="SUPFAM" id="SSF52943">
    <property type="entry name" value="ATP synthase (F1-ATPase), gamma subunit"/>
    <property type="match status" value="1"/>
</dbReference>
<dbReference type="InterPro" id="IPR000131">
    <property type="entry name" value="ATP_synth_F1_gsu"/>
</dbReference>
<dbReference type="GO" id="GO:0045259">
    <property type="term" value="C:proton-transporting ATP synthase complex"/>
    <property type="evidence" value="ECO:0007669"/>
    <property type="project" value="UniProtKB-KW"/>
</dbReference>
<keyword evidence="9" id="KW-0472">Membrane</keyword>
<reference evidence="13" key="1">
    <citation type="submission" date="2021-03" db="EMBL/GenBank/DDBJ databases">
        <title>Draft genome sequence of rust myrtle Austropuccinia psidii MF-1, a brazilian biotype.</title>
        <authorList>
            <person name="Quecine M.C."/>
            <person name="Pachon D.M.R."/>
            <person name="Bonatelli M.L."/>
            <person name="Correr F.H."/>
            <person name="Franceschini L.M."/>
            <person name="Leite T.F."/>
            <person name="Margarido G.R.A."/>
            <person name="Almeida C.A."/>
            <person name="Ferrarezi J.A."/>
            <person name="Labate C.A."/>
        </authorList>
    </citation>
    <scope>NUCLEOTIDE SEQUENCE</scope>
    <source>
        <strain evidence="13">MF-1</strain>
    </source>
</reference>
<evidence type="ECO:0000256" key="3">
    <source>
        <dbReference type="ARBA" id="ARBA00020843"/>
    </source>
</evidence>
<evidence type="ECO:0000256" key="7">
    <source>
        <dbReference type="ARBA" id="ARBA00023065"/>
    </source>
</evidence>
<evidence type="ECO:0000313" key="13">
    <source>
        <dbReference type="EMBL" id="MBW0508737.1"/>
    </source>
</evidence>
<name>A0A9Q3HLN2_9BASI</name>
<sequence>MKGFQLDGFPQSGCWSECDLAQSVNWTSEVRGFIGRGMRRSTRGVLNLSLAQANFTGRRSRDSQITSSSVKPTFLTMSSSMIVRPLLPSRTSAISRLITINSPAAARSFSTTPIQNETLKEIESRLKSVKNIGKITKSMKMIATTKLNKAQKAMNDAKAYGQANGVVFKESSLAEEFSEAKTIDNKTMFVVISSDKGLCGGIHSSVSKRAKAEIGENNEIPLVVVGDKPKAQLSRMIPQNIVLSFNQVCKQVPTFADACAIADVIEAKKLGFDKVKLIYNKWVSALSYESTVVEVYNAEALKAAAKFAAYEVEDDQLVQDLSSFALTNAIFTALVEGYATEISARRNAMDNATTNSQNVIGALQMKFNRVRQAKITNDLVDIITGANAL</sequence>
<organism evidence="13 14">
    <name type="scientific">Austropuccinia psidii MF-1</name>
    <dbReference type="NCBI Taxonomy" id="1389203"/>
    <lineage>
        <taxon>Eukaryota</taxon>
        <taxon>Fungi</taxon>
        <taxon>Dikarya</taxon>
        <taxon>Basidiomycota</taxon>
        <taxon>Pucciniomycotina</taxon>
        <taxon>Pucciniomycetes</taxon>
        <taxon>Pucciniales</taxon>
        <taxon>Sphaerophragmiaceae</taxon>
        <taxon>Austropuccinia</taxon>
    </lineage>
</organism>
<dbReference type="EMBL" id="AVOT02020509">
    <property type="protein sequence ID" value="MBW0508737.1"/>
    <property type="molecule type" value="Genomic_DNA"/>
</dbReference>
<keyword evidence="7" id="KW-0406">Ion transport</keyword>
<evidence type="ECO:0000256" key="10">
    <source>
        <dbReference type="ARBA" id="ARBA00023196"/>
    </source>
</evidence>
<evidence type="ECO:0000256" key="8">
    <source>
        <dbReference type="ARBA" id="ARBA00023128"/>
    </source>
</evidence>
<dbReference type="PRINTS" id="PR00126">
    <property type="entry name" value="ATPASEGAMMA"/>
</dbReference>
<protein>
    <recommendedName>
        <fullName evidence="3">ATP synthase subunit gamma, mitochondrial</fullName>
    </recommendedName>
    <alternativeName>
        <fullName evidence="12">F-ATPase gamma subunit</fullName>
    </alternativeName>
</protein>
<dbReference type="Gene3D" id="1.10.287.80">
    <property type="entry name" value="ATP synthase, gamma subunit, helix hairpin domain"/>
    <property type="match status" value="1"/>
</dbReference>
<dbReference type="PANTHER" id="PTHR11693">
    <property type="entry name" value="ATP SYNTHASE GAMMA CHAIN"/>
    <property type="match status" value="1"/>
</dbReference>
<dbReference type="Pfam" id="PF00231">
    <property type="entry name" value="ATP-synt"/>
    <property type="match status" value="1"/>
</dbReference>
<evidence type="ECO:0000256" key="5">
    <source>
        <dbReference type="ARBA" id="ARBA00022781"/>
    </source>
</evidence>
<comment type="caution">
    <text evidence="13">The sequence shown here is derived from an EMBL/GenBank/DDBJ whole genome shotgun (WGS) entry which is preliminary data.</text>
</comment>
<proteinExistence type="inferred from homology"/>
<keyword evidence="4" id="KW-0813">Transport</keyword>
<dbReference type="GO" id="GO:0046933">
    <property type="term" value="F:proton-transporting ATP synthase activity, rotational mechanism"/>
    <property type="evidence" value="ECO:0007669"/>
    <property type="project" value="InterPro"/>
</dbReference>
<dbReference type="Proteomes" id="UP000765509">
    <property type="component" value="Unassembled WGS sequence"/>
</dbReference>
<evidence type="ECO:0000256" key="11">
    <source>
        <dbReference type="ARBA" id="ARBA00023310"/>
    </source>
</evidence>
<evidence type="ECO:0000256" key="12">
    <source>
        <dbReference type="ARBA" id="ARBA00031066"/>
    </source>
</evidence>
<evidence type="ECO:0000256" key="1">
    <source>
        <dbReference type="ARBA" id="ARBA00004637"/>
    </source>
</evidence>